<dbReference type="Proteomes" id="UP000187609">
    <property type="component" value="Unassembled WGS sequence"/>
</dbReference>
<dbReference type="AlphaFoldDB" id="A0A1J6J5E1"/>
<keyword evidence="1" id="KW-1133">Transmembrane helix</keyword>
<keyword evidence="1" id="KW-0472">Membrane</keyword>
<dbReference type="EMBL" id="MJEQ01037185">
    <property type="protein sequence ID" value="OIT05087.1"/>
    <property type="molecule type" value="Genomic_DNA"/>
</dbReference>
<keyword evidence="3" id="KW-1185">Reference proteome</keyword>
<reference evidence="2" key="1">
    <citation type="submission" date="2016-11" db="EMBL/GenBank/DDBJ databases">
        <title>The genome of Nicotiana attenuata.</title>
        <authorList>
            <person name="Xu S."/>
            <person name="Brockmoeller T."/>
            <person name="Gaquerel E."/>
            <person name="Navarro A."/>
            <person name="Kuhl H."/>
            <person name="Gase K."/>
            <person name="Ling Z."/>
            <person name="Zhou W."/>
            <person name="Kreitzer C."/>
            <person name="Stanke M."/>
            <person name="Tang H."/>
            <person name="Lyons E."/>
            <person name="Pandey P."/>
            <person name="Pandey S.P."/>
            <person name="Timmermann B."/>
            <person name="Baldwin I.T."/>
        </authorList>
    </citation>
    <scope>NUCLEOTIDE SEQUENCE [LARGE SCALE GENOMIC DNA]</scope>
    <source>
        <strain evidence="2">UT</strain>
    </source>
</reference>
<feature type="transmembrane region" description="Helical" evidence="1">
    <location>
        <begin position="12"/>
        <end position="36"/>
    </location>
</feature>
<keyword evidence="1" id="KW-0812">Transmembrane</keyword>
<protein>
    <submittedName>
        <fullName evidence="2">Uncharacterized protein</fullName>
    </submittedName>
</protein>
<evidence type="ECO:0000256" key="1">
    <source>
        <dbReference type="SAM" id="Phobius"/>
    </source>
</evidence>
<evidence type="ECO:0000313" key="3">
    <source>
        <dbReference type="Proteomes" id="UP000187609"/>
    </source>
</evidence>
<dbReference type="Gramene" id="OIT05087">
    <property type="protein sequence ID" value="OIT05087"/>
    <property type="gene ID" value="A4A49_52880"/>
</dbReference>
<sequence>MTRPDKDRGNKFLFLSLSYAAFIGDSLNWTNVYMVLHFSFLSHSSKIKHLLIRTKICDAEKYRNCDQYWHKKPLICQGLSEHAMSKRCRYTIKAGTAPVSEAIFTSYSYIWFYSKLSIKVLIHESFLDQGHMSQCDECLQQYDPKAHCL</sequence>
<name>A0A1J6J5E1_NICAT</name>
<comment type="caution">
    <text evidence="2">The sequence shown here is derived from an EMBL/GenBank/DDBJ whole genome shotgun (WGS) entry which is preliminary data.</text>
</comment>
<evidence type="ECO:0000313" key="2">
    <source>
        <dbReference type="EMBL" id="OIT05087.1"/>
    </source>
</evidence>
<gene>
    <name evidence="2" type="ORF">A4A49_52880</name>
</gene>
<organism evidence="2 3">
    <name type="scientific">Nicotiana attenuata</name>
    <name type="common">Coyote tobacco</name>
    <dbReference type="NCBI Taxonomy" id="49451"/>
    <lineage>
        <taxon>Eukaryota</taxon>
        <taxon>Viridiplantae</taxon>
        <taxon>Streptophyta</taxon>
        <taxon>Embryophyta</taxon>
        <taxon>Tracheophyta</taxon>
        <taxon>Spermatophyta</taxon>
        <taxon>Magnoliopsida</taxon>
        <taxon>eudicotyledons</taxon>
        <taxon>Gunneridae</taxon>
        <taxon>Pentapetalae</taxon>
        <taxon>asterids</taxon>
        <taxon>lamiids</taxon>
        <taxon>Solanales</taxon>
        <taxon>Solanaceae</taxon>
        <taxon>Nicotianoideae</taxon>
        <taxon>Nicotianeae</taxon>
        <taxon>Nicotiana</taxon>
    </lineage>
</organism>
<accession>A0A1J6J5E1</accession>
<proteinExistence type="predicted"/>